<name>A0A2T3QNR6_PHODM</name>
<proteinExistence type="predicted"/>
<dbReference type="EMBL" id="UATL01000001">
    <property type="protein sequence ID" value="SPY28528.1"/>
    <property type="molecule type" value="Genomic_DNA"/>
</dbReference>
<dbReference type="RefSeq" id="WP_005298821.1">
    <property type="nucleotide sequence ID" value="NZ_PYOG01000002.1"/>
</dbReference>
<sequence>MNLCLRNTLIIILCLFSSFTIADCNAQLRAITYSSGGDQYQVFGQHVNGLTQQYSLIIEGGDQRSCPLFLVIEPAVFPWALINHDNKRLEFDLEFKHNQVRQDSSKVIVDFSGENERISTQFSIRYPADQVVASGQYQGRLKFTLTANPHELNQYYDKEELTLQVAVVNTMKLSLYGIAGQYYRWDLGDLTQSGIRTNAPNLYIQSTEDFYVEVSSLNKGNLRHHSGQSKWDIPYQLLINSKVMNLHQVSSKQGYRLQPDGIKIPIEVEVPSVTQQRAGEYRDSVEIMITPTLGSY</sequence>
<gene>
    <name evidence="1" type="ORF">NCTC11647_01619</name>
</gene>
<dbReference type="AlphaFoldDB" id="A0A2T3QNR6"/>
<dbReference type="Proteomes" id="UP000251647">
    <property type="component" value="Unassembled WGS sequence"/>
</dbReference>
<organism evidence="1 2">
    <name type="scientific">Photobacterium damselae</name>
    <dbReference type="NCBI Taxonomy" id="38293"/>
    <lineage>
        <taxon>Bacteria</taxon>
        <taxon>Pseudomonadati</taxon>
        <taxon>Pseudomonadota</taxon>
        <taxon>Gammaproteobacteria</taxon>
        <taxon>Vibrionales</taxon>
        <taxon>Vibrionaceae</taxon>
        <taxon>Photobacterium</taxon>
    </lineage>
</organism>
<accession>A0A2T3QNR6</accession>
<protein>
    <submittedName>
        <fullName evidence="1">Uncharacterized protein</fullName>
    </submittedName>
</protein>
<evidence type="ECO:0000313" key="2">
    <source>
        <dbReference type="Proteomes" id="UP000251647"/>
    </source>
</evidence>
<dbReference type="OrthoDB" id="6313323at2"/>
<reference evidence="1 2" key="1">
    <citation type="submission" date="2018-06" db="EMBL/GenBank/DDBJ databases">
        <authorList>
            <consortium name="Pathogen Informatics"/>
            <person name="Doyle S."/>
        </authorList>
    </citation>
    <scope>NUCLEOTIDE SEQUENCE [LARGE SCALE GENOMIC DNA]</scope>
    <source>
        <strain evidence="1 2">NCTC11647</strain>
    </source>
</reference>
<evidence type="ECO:0000313" key="1">
    <source>
        <dbReference type="EMBL" id="SPY28528.1"/>
    </source>
</evidence>